<reference evidence="1" key="1">
    <citation type="submission" date="2023-07" db="EMBL/GenBank/DDBJ databases">
        <title>Black Yeasts Isolated from many extreme environments.</title>
        <authorList>
            <person name="Coleine C."/>
            <person name="Stajich J.E."/>
            <person name="Selbmann L."/>
        </authorList>
    </citation>
    <scope>NUCLEOTIDE SEQUENCE</scope>
    <source>
        <strain evidence="1">CCFEE 5714</strain>
    </source>
</reference>
<accession>A0ACC3NBX7</accession>
<dbReference type="Proteomes" id="UP001281147">
    <property type="component" value="Unassembled WGS sequence"/>
</dbReference>
<sequence length="202" mass="22016">MAHSRMVRWKTRKQTNNNVGYGKDSIRAVDYSRIIQNPRKWSGTWKLLVTFEICIVNFAVYSASSIYVPGIPGVVADFGVSETIALTRLLAGKGYGFGPMLWSPTSEMPKLGRGGIYSGTLLAFVLLQLPTGFAVHMPMFLIFRFLTRFCGSPCLSAGGATIMDMYDSAHAAYAICIWRSFGMLGPVLGSIVSGYVAMSSKG</sequence>
<gene>
    <name evidence="1" type="ORF">LTR37_007960</name>
</gene>
<keyword evidence="2" id="KW-1185">Reference proteome</keyword>
<comment type="caution">
    <text evidence="1">The sequence shown here is derived from an EMBL/GenBank/DDBJ whole genome shotgun (WGS) entry which is preliminary data.</text>
</comment>
<name>A0ACC3NBX7_9PEZI</name>
<dbReference type="EMBL" id="JAUTXU010000057">
    <property type="protein sequence ID" value="KAK3714158.1"/>
    <property type="molecule type" value="Genomic_DNA"/>
</dbReference>
<evidence type="ECO:0000313" key="1">
    <source>
        <dbReference type="EMBL" id="KAK3714158.1"/>
    </source>
</evidence>
<evidence type="ECO:0000313" key="2">
    <source>
        <dbReference type="Proteomes" id="UP001281147"/>
    </source>
</evidence>
<organism evidence="1 2">
    <name type="scientific">Vermiconidia calcicola</name>
    <dbReference type="NCBI Taxonomy" id="1690605"/>
    <lineage>
        <taxon>Eukaryota</taxon>
        <taxon>Fungi</taxon>
        <taxon>Dikarya</taxon>
        <taxon>Ascomycota</taxon>
        <taxon>Pezizomycotina</taxon>
        <taxon>Dothideomycetes</taxon>
        <taxon>Dothideomycetidae</taxon>
        <taxon>Mycosphaerellales</taxon>
        <taxon>Extremaceae</taxon>
        <taxon>Vermiconidia</taxon>
    </lineage>
</organism>
<protein>
    <submittedName>
        <fullName evidence="1">Uncharacterized protein</fullName>
    </submittedName>
</protein>
<proteinExistence type="predicted"/>